<dbReference type="Gene3D" id="3.30.1940.10">
    <property type="entry name" value="YtpR-like"/>
    <property type="match status" value="1"/>
</dbReference>
<dbReference type="KEGG" id="sfz:SFLOR_v1c09410"/>
<gene>
    <name evidence="5" type="ORF">SFLOR_v1c09410</name>
</gene>
<dbReference type="InterPro" id="IPR002547">
    <property type="entry name" value="tRNA-bd_dom"/>
</dbReference>
<proteinExistence type="predicted"/>
<accession>A0A2K8SEW2</accession>
<dbReference type="InterPro" id="IPR012340">
    <property type="entry name" value="NA-bd_OB-fold"/>
</dbReference>
<dbReference type="InterPro" id="IPR037154">
    <property type="entry name" value="YtpR-like_sf"/>
</dbReference>
<evidence type="ECO:0000256" key="1">
    <source>
        <dbReference type="ARBA" id="ARBA00022555"/>
    </source>
</evidence>
<dbReference type="GO" id="GO:0000049">
    <property type="term" value="F:tRNA binding"/>
    <property type="evidence" value="ECO:0007669"/>
    <property type="project" value="UniProtKB-UniRule"/>
</dbReference>
<dbReference type="Gene3D" id="2.40.50.140">
    <property type="entry name" value="Nucleic acid-binding proteins"/>
    <property type="match status" value="1"/>
</dbReference>
<sequence length="194" mass="22500">MKIFLKYVKNFNTIVVLFKNKKVISTKKEQDYEILFHENEVIGLNIFNFESDDNFNLEDKRVQKKAEPFIKKYLGDFKFENQFIIAKIVECEKIPDTHLSICKVDTGKETIQIVCGAANARKNLFTTLATLGSWMPDGTQINQGKLKGFDSFGMLCSAKELEIRDEKYNKTGIMEWDVDDSYIGRSIWEVLNEK</sequence>
<dbReference type="CDD" id="cd02796">
    <property type="entry name" value="tRNA_bind_bactPheRS"/>
    <property type="match status" value="1"/>
</dbReference>
<keyword evidence="6" id="KW-1185">Reference proteome</keyword>
<protein>
    <submittedName>
        <fullName evidence="5">tRNA-binding protein</fullName>
    </submittedName>
</protein>
<evidence type="ECO:0000259" key="4">
    <source>
        <dbReference type="PROSITE" id="PS50886"/>
    </source>
</evidence>
<evidence type="ECO:0000313" key="6">
    <source>
        <dbReference type="Proteomes" id="UP000231823"/>
    </source>
</evidence>
<dbReference type="Proteomes" id="UP000231823">
    <property type="component" value="Chromosome"/>
</dbReference>
<organism evidence="5 6">
    <name type="scientific">Spiroplasma floricola 23-6</name>
    <dbReference type="NCBI Taxonomy" id="1336749"/>
    <lineage>
        <taxon>Bacteria</taxon>
        <taxon>Bacillati</taxon>
        <taxon>Mycoplasmatota</taxon>
        <taxon>Mollicutes</taxon>
        <taxon>Entomoplasmatales</taxon>
        <taxon>Spiroplasmataceae</taxon>
        <taxon>Spiroplasma</taxon>
    </lineage>
</organism>
<dbReference type="AlphaFoldDB" id="A0A2K8SEW2"/>
<evidence type="ECO:0000256" key="3">
    <source>
        <dbReference type="PROSITE-ProRule" id="PRU00209"/>
    </source>
</evidence>
<name>A0A2K8SEW2_9MOLU</name>
<dbReference type="RefSeq" id="WP_157806960.1">
    <property type="nucleotide sequence ID" value="NZ_CP025057.1"/>
</dbReference>
<reference evidence="5 6" key="1">
    <citation type="submission" date="2017-12" db="EMBL/GenBank/DDBJ databases">
        <title>Complete genome sequence of Spiroplasma floricola 23-6 (ATCC 29989).</title>
        <authorList>
            <person name="Tsai Y.-M."/>
            <person name="Wu P.-S."/>
            <person name="Lo W.-S."/>
            <person name="Kuo C.-H."/>
        </authorList>
    </citation>
    <scope>NUCLEOTIDE SEQUENCE [LARGE SCALE GENOMIC DNA]</scope>
    <source>
        <strain evidence="5 6">23-6</strain>
    </source>
</reference>
<dbReference type="OrthoDB" id="9805455at2"/>
<dbReference type="EMBL" id="CP025057">
    <property type="protein sequence ID" value="AUB31989.1"/>
    <property type="molecule type" value="Genomic_DNA"/>
</dbReference>
<evidence type="ECO:0000256" key="2">
    <source>
        <dbReference type="ARBA" id="ARBA00022884"/>
    </source>
</evidence>
<dbReference type="InterPro" id="IPR033714">
    <property type="entry name" value="tRNA_bind_bactPheRS"/>
</dbReference>
<dbReference type="NCBIfam" id="NF045760">
    <property type="entry name" value="YtpR"/>
    <property type="match status" value="1"/>
</dbReference>
<dbReference type="PROSITE" id="PS50886">
    <property type="entry name" value="TRBD"/>
    <property type="match status" value="1"/>
</dbReference>
<feature type="domain" description="TRNA-binding" evidence="4">
    <location>
        <begin position="77"/>
        <end position="188"/>
    </location>
</feature>
<dbReference type="SUPFAM" id="SSF50249">
    <property type="entry name" value="Nucleic acid-binding proteins"/>
    <property type="match status" value="1"/>
</dbReference>
<dbReference type="Pfam" id="PF01588">
    <property type="entry name" value="tRNA_bind"/>
    <property type="match status" value="1"/>
</dbReference>
<keyword evidence="2 3" id="KW-0694">RNA-binding</keyword>
<evidence type="ECO:0000313" key="5">
    <source>
        <dbReference type="EMBL" id="AUB31989.1"/>
    </source>
</evidence>
<keyword evidence="1 3" id="KW-0820">tRNA-binding</keyword>